<dbReference type="Pfam" id="PF04055">
    <property type="entry name" value="Radical_SAM"/>
    <property type="match status" value="1"/>
</dbReference>
<dbReference type="InterPro" id="IPR006463">
    <property type="entry name" value="MiaB_methiolase"/>
</dbReference>
<dbReference type="AlphaFoldDB" id="A0A562RRL7"/>
<comment type="catalytic activity">
    <reaction evidence="13">
        <text>N(6)-dimethylallyladenosine(37) in tRNA + (sulfur carrier)-SH + AH2 + 2 S-adenosyl-L-methionine = 2-methylsulfanyl-N(6)-dimethylallyladenosine(37) in tRNA + (sulfur carrier)-H + 5'-deoxyadenosine + L-methionine + A + S-adenosyl-L-homocysteine + 2 H(+)</text>
        <dbReference type="Rhea" id="RHEA:37067"/>
        <dbReference type="Rhea" id="RHEA-COMP:10375"/>
        <dbReference type="Rhea" id="RHEA-COMP:10376"/>
        <dbReference type="Rhea" id="RHEA-COMP:14737"/>
        <dbReference type="Rhea" id="RHEA-COMP:14739"/>
        <dbReference type="ChEBI" id="CHEBI:13193"/>
        <dbReference type="ChEBI" id="CHEBI:15378"/>
        <dbReference type="ChEBI" id="CHEBI:17319"/>
        <dbReference type="ChEBI" id="CHEBI:17499"/>
        <dbReference type="ChEBI" id="CHEBI:29917"/>
        <dbReference type="ChEBI" id="CHEBI:57844"/>
        <dbReference type="ChEBI" id="CHEBI:57856"/>
        <dbReference type="ChEBI" id="CHEBI:59789"/>
        <dbReference type="ChEBI" id="CHEBI:64428"/>
        <dbReference type="ChEBI" id="CHEBI:74415"/>
        <dbReference type="ChEBI" id="CHEBI:74417"/>
        <dbReference type="EC" id="2.8.4.3"/>
    </reaction>
</comment>
<dbReference type="Pfam" id="PF00919">
    <property type="entry name" value="UPF0004"/>
    <property type="match status" value="1"/>
</dbReference>
<evidence type="ECO:0000256" key="4">
    <source>
        <dbReference type="ARBA" id="ARBA00022679"/>
    </source>
</evidence>
<dbReference type="InterPro" id="IPR006638">
    <property type="entry name" value="Elp3/MiaA/NifB-like_rSAM"/>
</dbReference>
<dbReference type="GO" id="GO:0035597">
    <property type="term" value="F:tRNA-2-methylthio-N(6)-dimethylallyladenosine(37) synthase activity"/>
    <property type="evidence" value="ECO:0007669"/>
    <property type="project" value="UniProtKB-EC"/>
</dbReference>
<feature type="binding site" evidence="13">
    <location>
        <position position="81"/>
    </location>
    <ligand>
        <name>[4Fe-4S] cluster</name>
        <dbReference type="ChEBI" id="CHEBI:49883"/>
        <label>1</label>
    </ligand>
</feature>
<dbReference type="EMBL" id="VLLC01000015">
    <property type="protein sequence ID" value="TWI71164.1"/>
    <property type="molecule type" value="Genomic_DNA"/>
</dbReference>
<evidence type="ECO:0000259" key="15">
    <source>
        <dbReference type="PROSITE" id="PS51918"/>
    </source>
</evidence>
<keyword evidence="17" id="KW-1185">Reference proteome</keyword>
<dbReference type="InterPro" id="IPR007197">
    <property type="entry name" value="rSAM"/>
</dbReference>
<dbReference type="GO" id="GO:0005829">
    <property type="term" value="C:cytosol"/>
    <property type="evidence" value="ECO:0007669"/>
    <property type="project" value="TreeGrafter"/>
</dbReference>
<evidence type="ECO:0000256" key="3">
    <source>
        <dbReference type="ARBA" id="ARBA00022490"/>
    </source>
</evidence>
<comment type="function">
    <text evidence="1 13">Catalyzes the methylthiolation of N6-(dimethylallyl)adenosine (i(6)A), leading to the formation of 2-methylthio-N6-(dimethylallyl)adenosine (ms(2)i(6)A) at position 37 in tRNAs that read codons beginning with uridine.</text>
</comment>
<feature type="binding site" evidence="13">
    <location>
        <position position="162"/>
    </location>
    <ligand>
        <name>[4Fe-4S] cluster</name>
        <dbReference type="ChEBI" id="CHEBI:49883"/>
        <label>2</label>
        <note>4Fe-4S-S-AdoMet</note>
    </ligand>
</feature>
<dbReference type="PROSITE" id="PS51918">
    <property type="entry name" value="RADICAL_SAM"/>
    <property type="match status" value="1"/>
</dbReference>
<dbReference type="InterPro" id="IPR020612">
    <property type="entry name" value="Methylthiotransferase_CS"/>
</dbReference>
<reference evidence="16 17" key="1">
    <citation type="submission" date="2019-07" db="EMBL/GenBank/DDBJ databases">
        <title>Genome sequencing of 100 strains of the haloalkaliphilic chemolithoautotrophic sulfur-oxidizing bacterium Thioalkalivibrio.</title>
        <authorList>
            <person name="Muyzer G."/>
        </authorList>
    </citation>
    <scope>NUCLEOTIDE SEQUENCE [LARGE SCALE GENOMIC DNA]</scope>
    <source>
        <strain evidence="16 17">ASO4-4</strain>
    </source>
</reference>
<evidence type="ECO:0000256" key="1">
    <source>
        <dbReference type="ARBA" id="ARBA00003234"/>
    </source>
</evidence>
<name>A0A562RRL7_9BACT</name>
<dbReference type="SUPFAM" id="SSF102114">
    <property type="entry name" value="Radical SAM enzymes"/>
    <property type="match status" value="1"/>
</dbReference>
<dbReference type="NCBIfam" id="TIGR01574">
    <property type="entry name" value="miaB-methiolase"/>
    <property type="match status" value="1"/>
</dbReference>
<evidence type="ECO:0000259" key="14">
    <source>
        <dbReference type="PROSITE" id="PS51449"/>
    </source>
</evidence>
<comment type="cofactor">
    <cofactor evidence="13">
        <name>[4Fe-4S] cluster</name>
        <dbReference type="ChEBI" id="CHEBI:49883"/>
    </cofactor>
    <text evidence="13">Binds 2 [4Fe-4S] clusters. One cluster is coordinated with 3 cysteines and an exchangeable S-adenosyl-L-methionine.</text>
</comment>
<dbReference type="FunFam" id="3.80.30.20:FF:000001">
    <property type="entry name" value="tRNA-2-methylthio-N(6)-dimethylallyladenosine synthase 2"/>
    <property type="match status" value="1"/>
</dbReference>
<dbReference type="RefSeq" id="WP_144685248.1">
    <property type="nucleotide sequence ID" value="NZ_VLLC01000015.1"/>
</dbReference>
<dbReference type="SFLD" id="SFLDS00029">
    <property type="entry name" value="Radical_SAM"/>
    <property type="match status" value="1"/>
</dbReference>
<dbReference type="InterPro" id="IPR058240">
    <property type="entry name" value="rSAM_sf"/>
</dbReference>
<dbReference type="InterPro" id="IPR005839">
    <property type="entry name" value="Methylthiotransferase"/>
</dbReference>
<comment type="subunit">
    <text evidence="13">Monomer.</text>
</comment>
<keyword evidence="4 13" id="KW-0808">Transferase</keyword>
<dbReference type="PROSITE" id="PS51449">
    <property type="entry name" value="MTTASE_N"/>
    <property type="match status" value="1"/>
</dbReference>
<feature type="domain" description="Radical SAM core" evidence="15">
    <location>
        <begin position="141"/>
        <end position="370"/>
    </location>
</feature>
<dbReference type="PANTHER" id="PTHR43020:SF2">
    <property type="entry name" value="MITOCHONDRIAL TRNA METHYLTHIOTRANSFERASE CDK5RAP1"/>
    <property type="match status" value="1"/>
</dbReference>
<dbReference type="PROSITE" id="PS01278">
    <property type="entry name" value="MTTASE_RADICAL"/>
    <property type="match status" value="1"/>
</dbReference>
<gene>
    <name evidence="13" type="primary">miaB</name>
    <name evidence="16" type="ORF">LZ24_02129</name>
</gene>
<proteinExistence type="inferred from homology"/>
<keyword evidence="3 13" id="KW-0963">Cytoplasm</keyword>
<dbReference type="FunFam" id="3.40.50.12160:FF:000003">
    <property type="entry name" value="CDK5 regulatory subunit-associated protein 1"/>
    <property type="match status" value="1"/>
</dbReference>
<accession>A0A562RRL7</accession>
<dbReference type="Proteomes" id="UP000318307">
    <property type="component" value="Unassembled WGS sequence"/>
</dbReference>
<evidence type="ECO:0000256" key="7">
    <source>
        <dbReference type="ARBA" id="ARBA00023004"/>
    </source>
</evidence>
<evidence type="ECO:0000313" key="17">
    <source>
        <dbReference type="Proteomes" id="UP000318307"/>
    </source>
</evidence>
<feature type="binding site" evidence="13">
    <location>
        <position position="155"/>
    </location>
    <ligand>
        <name>[4Fe-4S] cluster</name>
        <dbReference type="ChEBI" id="CHEBI:49883"/>
        <label>2</label>
        <note>4Fe-4S-S-AdoMet</note>
    </ligand>
</feature>
<dbReference type="InterPro" id="IPR038135">
    <property type="entry name" value="Methylthiotransferase_N_sf"/>
</dbReference>
<keyword evidence="7 13" id="KW-0408">Iron</keyword>
<evidence type="ECO:0000256" key="2">
    <source>
        <dbReference type="ARBA" id="ARBA00022485"/>
    </source>
</evidence>
<feature type="binding site" evidence="13">
    <location>
        <position position="47"/>
    </location>
    <ligand>
        <name>[4Fe-4S] cluster</name>
        <dbReference type="ChEBI" id="CHEBI:49883"/>
        <label>1</label>
    </ligand>
</feature>
<dbReference type="CDD" id="cd01335">
    <property type="entry name" value="Radical_SAM"/>
    <property type="match status" value="1"/>
</dbReference>
<evidence type="ECO:0000256" key="8">
    <source>
        <dbReference type="ARBA" id="ARBA00023014"/>
    </source>
</evidence>
<dbReference type="GO" id="GO:0046872">
    <property type="term" value="F:metal ion binding"/>
    <property type="evidence" value="ECO:0007669"/>
    <property type="project" value="UniProtKB-KW"/>
</dbReference>
<dbReference type="NCBIfam" id="TIGR00089">
    <property type="entry name" value="MiaB/RimO family radical SAM methylthiotransferase"/>
    <property type="match status" value="1"/>
</dbReference>
<keyword evidence="8 13" id="KW-0411">Iron-sulfur</keyword>
<evidence type="ECO:0000256" key="12">
    <source>
        <dbReference type="ARBA" id="ARBA00081141"/>
    </source>
</evidence>
<comment type="subcellular location">
    <subcellularLocation>
        <location evidence="13">Cytoplasm</location>
    </subcellularLocation>
</comment>
<protein>
    <recommendedName>
        <fullName evidence="10 13">tRNA-2-methylthio-N(6)-dimethylallyladenosine synthase</fullName>
        <ecNumber evidence="9 13">2.8.4.3</ecNumber>
    </recommendedName>
    <alternativeName>
        <fullName evidence="12 13">(Dimethylallyl)adenosine tRNA methylthiotransferase MiaB</fullName>
    </alternativeName>
    <alternativeName>
        <fullName evidence="11 13">tRNA-i(6)A37 methylthiotransferase</fullName>
    </alternativeName>
</protein>
<evidence type="ECO:0000256" key="13">
    <source>
        <dbReference type="HAMAP-Rule" id="MF_01864"/>
    </source>
</evidence>
<dbReference type="InterPro" id="IPR013848">
    <property type="entry name" value="Methylthiotransferase_N"/>
</dbReference>
<keyword evidence="6 13" id="KW-0479">Metal-binding</keyword>
<organism evidence="16 17">
    <name type="scientific">Desulfobotulus alkaliphilus</name>
    <dbReference type="NCBI Taxonomy" id="622671"/>
    <lineage>
        <taxon>Bacteria</taxon>
        <taxon>Pseudomonadati</taxon>
        <taxon>Thermodesulfobacteriota</taxon>
        <taxon>Desulfobacteria</taxon>
        <taxon>Desulfobacterales</taxon>
        <taxon>Desulfobacteraceae</taxon>
        <taxon>Desulfobotulus</taxon>
    </lineage>
</organism>
<feature type="binding site" evidence="13">
    <location>
        <position position="159"/>
    </location>
    <ligand>
        <name>[4Fe-4S] cluster</name>
        <dbReference type="ChEBI" id="CHEBI:49883"/>
        <label>2</label>
        <note>4Fe-4S-S-AdoMet</note>
    </ligand>
</feature>
<keyword evidence="13" id="KW-0819">tRNA processing</keyword>
<evidence type="ECO:0000313" key="16">
    <source>
        <dbReference type="EMBL" id="TWI71164.1"/>
    </source>
</evidence>
<evidence type="ECO:0000256" key="10">
    <source>
        <dbReference type="ARBA" id="ARBA00068570"/>
    </source>
</evidence>
<evidence type="ECO:0000256" key="11">
    <source>
        <dbReference type="ARBA" id="ARBA00080698"/>
    </source>
</evidence>
<feature type="domain" description="MTTase N-terminal" evidence="14">
    <location>
        <begin position="2"/>
        <end position="118"/>
    </location>
</feature>
<dbReference type="SMART" id="SM00729">
    <property type="entry name" value="Elp3"/>
    <property type="match status" value="1"/>
</dbReference>
<evidence type="ECO:0000256" key="6">
    <source>
        <dbReference type="ARBA" id="ARBA00022723"/>
    </source>
</evidence>
<dbReference type="InterPro" id="IPR023404">
    <property type="entry name" value="rSAM_horseshoe"/>
</dbReference>
<keyword evidence="2 13" id="KW-0004">4Fe-4S</keyword>
<comment type="caution">
    <text evidence="16">The sequence shown here is derived from an EMBL/GenBank/DDBJ whole genome shotgun (WGS) entry which is preliminary data.</text>
</comment>
<feature type="binding site" evidence="13">
    <location>
        <position position="11"/>
    </location>
    <ligand>
        <name>[4Fe-4S] cluster</name>
        <dbReference type="ChEBI" id="CHEBI:49883"/>
        <label>1</label>
    </ligand>
</feature>
<dbReference type="SFLD" id="SFLDF00273">
    <property type="entry name" value="(dimethylallyl)adenosine_tRNA"/>
    <property type="match status" value="1"/>
</dbReference>
<dbReference type="SFLD" id="SFLDG01082">
    <property type="entry name" value="B12-binding_domain_containing"/>
    <property type="match status" value="1"/>
</dbReference>
<sequence length="451" mass="49600">MKSLYVFTIGCQMNSSDADLFYRLLSPMGYLPTDSPESADLVIVNTCSIRAKAEDKAFSFIGRLQAIKAVKPGFRIGVAGCVAQQEGAGILSRVPYVDFIFGTHAIWRLPEIVTALEAGSGRIVDVDMAEELPERPDTGEMRGGVSDFVTIMRGCDNFCTYCVVPYVRGREMSRRPEAIVDEVKKKVAAGAREITLLGQNVNSYGKKEGLPDFPELLRMVADIEGLQRLRFATSHPKDLSDELIDAFAQIPGLCNHLHLPVQSGSTAVLSRMNRKYTREHYLERIARLRDVCPDIALGTDIIVGFPGESSEDFNKTLSLVESIRYDGVFAFAYSDRPNAKAADFSGKVPEKEKKSRLAELLALQDEITREKNEACVGKMEEILVEGKSPRKVDSSAITDPAAGDRVTGRTRSNRVVHAILAEGEKNPVGRCIPVRIDRALGHSLWGSQTGK</sequence>
<dbReference type="Gene3D" id="3.80.30.20">
    <property type="entry name" value="tm_1862 like domain"/>
    <property type="match status" value="1"/>
</dbReference>
<comment type="similarity">
    <text evidence="13">Belongs to the methylthiotransferase family. MiaB subfamily.</text>
</comment>
<dbReference type="PANTHER" id="PTHR43020">
    <property type="entry name" value="CDK5 REGULATORY SUBUNIT-ASSOCIATED PROTEIN 1"/>
    <property type="match status" value="1"/>
</dbReference>
<dbReference type="GO" id="GO:0051539">
    <property type="term" value="F:4 iron, 4 sulfur cluster binding"/>
    <property type="evidence" value="ECO:0007669"/>
    <property type="project" value="UniProtKB-UniRule"/>
</dbReference>
<dbReference type="SFLD" id="SFLDG01061">
    <property type="entry name" value="methylthiotransferase"/>
    <property type="match status" value="1"/>
</dbReference>
<keyword evidence="5 13" id="KW-0949">S-adenosyl-L-methionine</keyword>
<evidence type="ECO:0000256" key="5">
    <source>
        <dbReference type="ARBA" id="ARBA00022691"/>
    </source>
</evidence>
<evidence type="ECO:0000256" key="9">
    <source>
        <dbReference type="ARBA" id="ARBA00033765"/>
    </source>
</evidence>
<dbReference type="HAMAP" id="MF_01864">
    <property type="entry name" value="tRNA_metthiotr_MiaB"/>
    <property type="match status" value="1"/>
</dbReference>
<dbReference type="Gene3D" id="3.40.50.12160">
    <property type="entry name" value="Methylthiotransferase, N-terminal domain"/>
    <property type="match status" value="1"/>
</dbReference>
<dbReference type="OrthoDB" id="9805215at2"/>
<dbReference type="EC" id="2.8.4.3" evidence="9 13"/>